<dbReference type="SUPFAM" id="SSF51735">
    <property type="entry name" value="NAD(P)-binding Rossmann-fold domains"/>
    <property type="match status" value="1"/>
</dbReference>
<dbReference type="Gene3D" id="3.40.50.720">
    <property type="entry name" value="NAD(P)-binding Rossmann-like Domain"/>
    <property type="match status" value="1"/>
</dbReference>
<dbReference type="RefSeq" id="WP_039735567.1">
    <property type="nucleotide sequence ID" value="NZ_JUFX02000112.1"/>
</dbReference>
<feature type="domain" description="Pyrroline-5-carboxylate reductase catalytic N-terminal" evidence="3">
    <location>
        <begin position="35"/>
        <end position="126"/>
    </location>
</feature>
<dbReference type="GO" id="GO:0016491">
    <property type="term" value="F:oxidoreductase activity"/>
    <property type="evidence" value="ECO:0007669"/>
    <property type="project" value="UniProtKB-KW"/>
</dbReference>
<feature type="chain" id="PRO_5005871022" evidence="2">
    <location>
        <begin position="31"/>
        <end position="257"/>
    </location>
</feature>
<proteinExistence type="predicted"/>
<sequence length="257" mass="27092" precursor="true">MPALKLTRRQSLFAALGALIPASLPGAAHARRPLRIGMIGSGHVGSTLGHLWCRAGHQVMFSDIHKGAAKKLASELYPLARDGTPQEAARFGDAVVLAVPYGALPQLRHDIGSIVGTKPLIDPSNPYGWRDGKIGRLALAKGAGVTTQAMFPQASVVRAFNSEDMTTLEAEAFRTPPRLALPMAGDVVQALYVAGWLIHDAGFDPVTVGPLSTAKLFQPGGPGFEARMNATDLRNLLGVTANNAIDRNLATQFSGGM</sequence>
<dbReference type="InterPro" id="IPR036291">
    <property type="entry name" value="NAD(P)-bd_dom_sf"/>
</dbReference>
<dbReference type="EMBL" id="JUFX02000112">
    <property type="protein sequence ID" value="KPH87568.1"/>
    <property type="molecule type" value="Genomic_DNA"/>
</dbReference>
<protein>
    <submittedName>
        <fullName evidence="4">Oxidoreductase</fullName>
    </submittedName>
</protein>
<evidence type="ECO:0000256" key="1">
    <source>
        <dbReference type="ARBA" id="ARBA00023002"/>
    </source>
</evidence>
<dbReference type="OrthoDB" id="7557417at2"/>
<feature type="signal peptide" evidence="2">
    <location>
        <begin position="1"/>
        <end position="30"/>
    </location>
</feature>
<evidence type="ECO:0000313" key="5">
    <source>
        <dbReference type="Proteomes" id="UP000031553"/>
    </source>
</evidence>
<evidence type="ECO:0000259" key="3">
    <source>
        <dbReference type="Pfam" id="PF03807"/>
    </source>
</evidence>
<organism evidence="4 5">
    <name type="scientific">Komagataeibacter intermedius AF2</name>
    <dbReference type="NCBI Taxonomy" id="1458464"/>
    <lineage>
        <taxon>Bacteria</taxon>
        <taxon>Pseudomonadati</taxon>
        <taxon>Pseudomonadota</taxon>
        <taxon>Alphaproteobacteria</taxon>
        <taxon>Acetobacterales</taxon>
        <taxon>Acetobacteraceae</taxon>
        <taxon>Komagataeibacter</taxon>
    </lineage>
</organism>
<dbReference type="Pfam" id="PF03807">
    <property type="entry name" value="F420_oxidored"/>
    <property type="match status" value="1"/>
</dbReference>
<comment type="caution">
    <text evidence="4">The sequence shown here is derived from an EMBL/GenBank/DDBJ whole genome shotgun (WGS) entry which is preliminary data.</text>
</comment>
<gene>
    <name evidence="4" type="ORF">GLUCOINTEAF2_0200438</name>
</gene>
<evidence type="ECO:0000256" key="2">
    <source>
        <dbReference type="SAM" id="SignalP"/>
    </source>
</evidence>
<reference evidence="4 5" key="1">
    <citation type="submission" date="2015-07" db="EMBL/GenBank/DDBJ databases">
        <title>Draft Genome Sequence of Komagataeibacter intermedius Strain AF2, Isolated from Kombucha Tea.</title>
        <authorList>
            <person name="Santos R.A."/>
            <person name="Berretta A.A."/>
            <person name="Barud H.S."/>
            <person name="Ribeiro S.J."/>
            <person name="Gonzalez-Garcia L.N."/>
            <person name="Zucchi T.D."/>
            <person name="Goldman G.H."/>
            <person name="Riano-Pachon D.M."/>
        </authorList>
    </citation>
    <scope>NUCLEOTIDE SEQUENCE [LARGE SCALE GENOMIC DNA]</scope>
    <source>
        <strain evidence="4 5">AF2</strain>
    </source>
</reference>
<accession>A0A0N1FAS3</accession>
<name>A0A0N1FAS3_9PROT</name>
<dbReference type="PANTHER" id="PTHR14239:SF10">
    <property type="entry name" value="REDUCTASE"/>
    <property type="match status" value="1"/>
</dbReference>
<dbReference type="AlphaFoldDB" id="A0A0N1FAS3"/>
<keyword evidence="2" id="KW-0732">Signal</keyword>
<keyword evidence="1" id="KW-0560">Oxidoreductase</keyword>
<dbReference type="PANTHER" id="PTHR14239">
    <property type="entry name" value="DUDULIN-RELATED"/>
    <property type="match status" value="1"/>
</dbReference>
<dbReference type="InterPro" id="IPR051267">
    <property type="entry name" value="STEAP_metalloreductase"/>
</dbReference>
<dbReference type="InterPro" id="IPR028939">
    <property type="entry name" value="P5C_Rdtase_cat_N"/>
</dbReference>
<evidence type="ECO:0000313" key="4">
    <source>
        <dbReference type="EMBL" id="KPH87568.1"/>
    </source>
</evidence>
<dbReference type="Proteomes" id="UP000031553">
    <property type="component" value="Unassembled WGS sequence"/>
</dbReference>